<reference evidence="2 3" key="1">
    <citation type="submission" date="2019-05" db="EMBL/GenBank/DDBJ databases">
        <title>Another draft genome of Portunus trituberculatus and its Hox gene families provides insights of decapod evolution.</title>
        <authorList>
            <person name="Jeong J.-H."/>
            <person name="Song I."/>
            <person name="Kim S."/>
            <person name="Choi T."/>
            <person name="Kim D."/>
            <person name="Ryu S."/>
            <person name="Kim W."/>
        </authorList>
    </citation>
    <scope>NUCLEOTIDE SEQUENCE [LARGE SCALE GENOMIC DNA]</scope>
    <source>
        <tissue evidence="2">Muscle</tissue>
    </source>
</reference>
<evidence type="ECO:0000313" key="2">
    <source>
        <dbReference type="EMBL" id="MPC40565.1"/>
    </source>
</evidence>
<feature type="region of interest" description="Disordered" evidence="1">
    <location>
        <begin position="1"/>
        <end position="33"/>
    </location>
</feature>
<keyword evidence="3" id="KW-1185">Reference proteome</keyword>
<gene>
    <name evidence="2" type="ORF">E2C01_034126</name>
</gene>
<evidence type="ECO:0000256" key="1">
    <source>
        <dbReference type="SAM" id="MobiDB-lite"/>
    </source>
</evidence>
<comment type="caution">
    <text evidence="2">The sequence shown here is derived from an EMBL/GenBank/DDBJ whole genome shotgun (WGS) entry which is preliminary data.</text>
</comment>
<proteinExistence type="predicted"/>
<name>A0A5B7F4M9_PORTR</name>
<protein>
    <submittedName>
        <fullName evidence="2">Uncharacterized protein</fullName>
    </submittedName>
</protein>
<feature type="compositionally biased region" description="Basic and acidic residues" evidence="1">
    <location>
        <begin position="13"/>
        <end position="33"/>
    </location>
</feature>
<organism evidence="2 3">
    <name type="scientific">Portunus trituberculatus</name>
    <name type="common">Swimming crab</name>
    <name type="synonym">Neptunus trituberculatus</name>
    <dbReference type="NCBI Taxonomy" id="210409"/>
    <lineage>
        <taxon>Eukaryota</taxon>
        <taxon>Metazoa</taxon>
        <taxon>Ecdysozoa</taxon>
        <taxon>Arthropoda</taxon>
        <taxon>Crustacea</taxon>
        <taxon>Multicrustacea</taxon>
        <taxon>Malacostraca</taxon>
        <taxon>Eumalacostraca</taxon>
        <taxon>Eucarida</taxon>
        <taxon>Decapoda</taxon>
        <taxon>Pleocyemata</taxon>
        <taxon>Brachyura</taxon>
        <taxon>Eubrachyura</taxon>
        <taxon>Portunoidea</taxon>
        <taxon>Portunidae</taxon>
        <taxon>Portuninae</taxon>
        <taxon>Portunus</taxon>
    </lineage>
</organism>
<dbReference type="EMBL" id="VSRR010004732">
    <property type="protein sequence ID" value="MPC40565.1"/>
    <property type="molecule type" value="Genomic_DNA"/>
</dbReference>
<dbReference type="Proteomes" id="UP000324222">
    <property type="component" value="Unassembled WGS sequence"/>
</dbReference>
<evidence type="ECO:0000313" key="3">
    <source>
        <dbReference type="Proteomes" id="UP000324222"/>
    </source>
</evidence>
<sequence length="62" mass="7288">MENSRVTLFSKLKGKEEEQEHHAASSEFQETDREVGEARVHLLFSSSLMRDFLHNERQRAEV</sequence>
<accession>A0A5B7F4M9</accession>
<dbReference type="AlphaFoldDB" id="A0A5B7F4M9"/>